<name>A0ABY8J2P6_9BACI</name>
<evidence type="ECO:0000313" key="2">
    <source>
        <dbReference type="EMBL" id="WFT75852.1"/>
    </source>
</evidence>
<dbReference type="InterPro" id="IPR000182">
    <property type="entry name" value="GNAT_dom"/>
</dbReference>
<proteinExistence type="predicted"/>
<dbReference type="SUPFAM" id="SSF55729">
    <property type="entry name" value="Acyl-CoA N-acyltransferases (Nat)"/>
    <property type="match status" value="1"/>
</dbReference>
<dbReference type="CDD" id="cd04301">
    <property type="entry name" value="NAT_SF"/>
    <property type="match status" value="1"/>
</dbReference>
<dbReference type="RefSeq" id="WP_283077815.1">
    <property type="nucleotide sequence ID" value="NZ_CP121671.1"/>
</dbReference>
<dbReference type="PROSITE" id="PS51186">
    <property type="entry name" value="GNAT"/>
    <property type="match status" value="1"/>
</dbReference>
<protein>
    <submittedName>
        <fullName evidence="2">GNAT family N-acetyltransferase</fullName>
    </submittedName>
</protein>
<feature type="domain" description="N-acetyltransferase" evidence="1">
    <location>
        <begin position="4"/>
        <end position="132"/>
    </location>
</feature>
<dbReference type="InterPro" id="IPR016181">
    <property type="entry name" value="Acyl_CoA_acyltransferase"/>
</dbReference>
<evidence type="ECO:0000313" key="3">
    <source>
        <dbReference type="Proteomes" id="UP001221597"/>
    </source>
</evidence>
<dbReference type="Proteomes" id="UP001221597">
    <property type="component" value="Chromosome"/>
</dbReference>
<reference evidence="2 3" key="1">
    <citation type="submission" date="2023-04" db="EMBL/GenBank/DDBJ databases">
        <title>Genome sequence of Halobacillus naozhouensis KACC 21980.</title>
        <authorList>
            <person name="Kim S."/>
            <person name="Heo J."/>
            <person name="Kwon S.-W."/>
        </authorList>
    </citation>
    <scope>NUCLEOTIDE SEQUENCE [LARGE SCALE GENOMIC DNA]</scope>
    <source>
        <strain evidence="2 3">KCTC 13234</strain>
    </source>
</reference>
<dbReference type="Gene3D" id="3.40.630.30">
    <property type="match status" value="1"/>
</dbReference>
<keyword evidence="3" id="KW-1185">Reference proteome</keyword>
<evidence type="ECO:0000259" key="1">
    <source>
        <dbReference type="PROSITE" id="PS51186"/>
    </source>
</evidence>
<gene>
    <name evidence="2" type="ORF">P9989_05570</name>
</gene>
<accession>A0ABY8J2P6</accession>
<sequence>MSNFAIRTFQENDFDMIQSLLQQEEWSNLVKNSEETMQALLNSDLALVAVDGQEVVGYLRGLTDGAVTLYICEVLIKEDYRKKGIAQQLMEEAHGCYPSTRIEMLATSSSKEYYTDRGYRAFYGFRKTPEEV</sequence>
<organism evidence="2 3">
    <name type="scientific">Halobacillus naozhouensis</name>
    <dbReference type="NCBI Taxonomy" id="554880"/>
    <lineage>
        <taxon>Bacteria</taxon>
        <taxon>Bacillati</taxon>
        <taxon>Bacillota</taxon>
        <taxon>Bacilli</taxon>
        <taxon>Bacillales</taxon>
        <taxon>Bacillaceae</taxon>
        <taxon>Halobacillus</taxon>
    </lineage>
</organism>
<dbReference type="EMBL" id="CP121671">
    <property type="protein sequence ID" value="WFT75852.1"/>
    <property type="molecule type" value="Genomic_DNA"/>
</dbReference>
<dbReference type="Pfam" id="PF13673">
    <property type="entry name" value="Acetyltransf_10"/>
    <property type="match status" value="1"/>
</dbReference>